<gene>
    <name evidence="1" type="ORF">E5082_04255</name>
</gene>
<accession>A0A4Z1DT04</accession>
<dbReference type="RefSeq" id="WP_135789908.1">
    <property type="nucleotide sequence ID" value="NZ_BNBQ01000009.1"/>
</dbReference>
<dbReference type="AlphaFoldDB" id="A0A4Z1DT04"/>
<comment type="caution">
    <text evidence="1">The sequence shown here is derived from an EMBL/GenBank/DDBJ whole genome shotgun (WGS) entry which is preliminary data.</text>
</comment>
<name>A0A4Z1DT04_STRGP</name>
<dbReference type="Gene3D" id="3.30.1490.270">
    <property type="match status" value="1"/>
</dbReference>
<dbReference type="EMBL" id="SRRU01000001">
    <property type="protein sequence ID" value="TGN87613.1"/>
    <property type="molecule type" value="Genomic_DNA"/>
</dbReference>
<dbReference type="SUPFAM" id="SSF56059">
    <property type="entry name" value="Glutathione synthetase ATP-binding domain-like"/>
    <property type="match status" value="1"/>
</dbReference>
<protein>
    <recommendedName>
        <fullName evidence="3">Glutathionylspermidine synthase pre-ATP-grasp-like domain-containing protein</fullName>
    </recommendedName>
</protein>
<evidence type="ECO:0000313" key="2">
    <source>
        <dbReference type="Proteomes" id="UP000298513"/>
    </source>
</evidence>
<evidence type="ECO:0000313" key="1">
    <source>
        <dbReference type="EMBL" id="TGN87613.1"/>
    </source>
</evidence>
<dbReference type="Proteomes" id="UP000298513">
    <property type="component" value="Unassembled WGS sequence"/>
</dbReference>
<organism evidence="1 2">
    <name type="scientific">Streptomyces griseoluteus</name>
    <dbReference type="NCBI Taxonomy" id="29306"/>
    <lineage>
        <taxon>Bacteria</taxon>
        <taxon>Bacillati</taxon>
        <taxon>Actinomycetota</taxon>
        <taxon>Actinomycetes</taxon>
        <taxon>Kitasatosporales</taxon>
        <taxon>Streptomycetaceae</taxon>
        <taxon>Streptomyces</taxon>
    </lineage>
</organism>
<dbReference type="GeneID" id="91533113"/>
<reference evidence="1 2" key="1">
    <citation type="submission" date="2019-04" db="EMBL/GenBank/DDBJ databases">
        <title>Streptomyces sp. nov. Bv016 isolated from bark of Buahinia variegata.</title>
        <authorList>
            <person name="Kanchanasin P."/>
            <person name="Tanasupawat S."/>
            <person name="Yuki M."/>
            <person name="Kudo T."/>
        </authorList>
    </citation>
    <scope>NUCLEOTIDE SEQUENCE [LARGE SCALE GENOMIC DNA]</scope>
    <source>
        <strain evidence="1 2">JCM 4765</strain>
    </source>
</reference>
<evidence type="ECO:0008006" key="3">
    <source>
        <dbReference type="Google" id="ProtNLM"/>
    </source>
</evidence>
<sequence>MTTAPPTTLTTRYLAGPGRRPLALRESDRLDLVRRALEDRFLSRPVFLTEGEAGRLERDLNGVTDLLFGLPERLFDGDPYAFAAAVGLRPEQARLALRPPVAAPGRIGRADLYRDQVGFRLLEFNISSALGGLQITELNRLALADPELAAFVAAEGLGFPDTVAMLAGQIREAAGRAGETCRVALMDCPSGYRATEPEITALAGLLAHHGVEAFGCHTGQARESGGRLMVDGRQVDLVYRYFTLGELTADAAALREAEALLDLFARCDVPVLSPLRTSMHGNKRALALLWEDRCQETLDAGERDLVGRLLPWTHELRPGTARVAGEPTDLLAYCRHHRDRLVIKPAHGLGGSGTVLGRSVGDAQWAASLERALATPHIVQELVTPLPEPFPGEEGADEPWVLNWGAFLIGRSYAGAFLRGLPAGRADVVSYAAGAHAGCAFQQRMGAPS</sequence>
<keyword evidence="2" id="KW-1185">Reference proteome</keyword>
<proteinExistence type="predicted"/>